<evidence type="ECO:0000313" key="3">
    <source>
        <dbReference type="Proteomes" id="UP000245870"/>
    </source>
</evidence>
<dbReference type="AlphaFoldDB" id="A0A2U0U6R3"/>
<dbReference type="Pfam" id="PF13683">
    <property type="entry name" value="rve_3"/>
    <property type="match status" value="1"/>
</dbReference>
<proteinExistence type="predicted"/>
<dbReference type="EMBL" id="QENY01000013">
    <property type="protein sequence ID" value="PVX53344.1"/>
    <property type="molecule type" value="Genomic_DNA"/>
</dbReference>
<dbReference type="SUPFAM" id="SSF53098">
    <property type="entry name" value="Ribonuclease H-like"/>
    <property type="match status" value="1"/>
</dbReference>
<dbReference type="RefSeq" id="WP_116616731.1">
    <property type="nucleotide sequence ID" value="NZ_QENY01000013.1"/>
</dbReference>
<dbReference type="GO" id="GO:0015074">
    <property type="term" value="P:DNA integration"/>
    <property type="evidence" value="ECO:0007669"/>
    <property type="project" value="InterPro"/>
</dbReference>
<gene>
    <name evidence="2" type="ORF">C7379_1136</name>
</gene>
<reference evidence="2 3" key="1">
    <citation type="submission" date="2018-05" db="EMBL/GenBank/DDBJ databases">
        <title>Genomic Encyclopedia of Type Strains, Phase IV (KMG-IV): sequencing the most valuable type-strain genomes for metagenomic binning, comparative biology and taxonomic classification.</title>
        <authorList>
            <person name="Goeker M."/>
        </authorList>
    </citation>
    <scope>NUCLEOTIDE SEQUENCE [LARGE SCALE GENOMIC DNA]</scope>
    <source>
        <strain evidence="2 3">DSM 100333</strain>
    </source>
</reference>
<dbReference type="Proteomes" id="UP000245870">
    <property type="component" value="Unassembled WGS sequence"/>
</dbReference>
<organism evidence="2 3">
    <name type="scientific">Hallella colorans</name>
    <dbReference type="NCBI Taxonomy" id="1703337"/>
    <lineage>
        <taxon>Bacteria</taxon>
        <taxon>Pseudomonadati</taxon>
        <taxon>Bacteroidota</taxon>
        <taxon>Bacteroidia</taxon>
        <taxon>Bacteroidales</taxon>
        <taxon>Prevotellaceae</taxon>
        <taxon>Hallella</taxon>
    </lineage>
</organism>
<dbReference type="OrthoDB" id="9815231at2"/>
<protein>
    <submittedName>
        <fullName evidence="2">Integrase-like protein</fullName>
    </submittedName>
</protein>
<accession>A0A2U0U6R3</accession>
<feature type="domain" description="Integrase catalytic" evidence="1">
    <location>
        <begin position="1"/>
        <end position="64"/>
    </location>
</feature>
<name>A0A2U0U6R3_9BACT</name>
<keyword evidence="3" id="KW-1185">Reference proteome</keyword>
<dbReference type="InterPro" id="IPR001584">
    <property type="entry name" value="Integrase_cat-core"/>
</dbReference>
<evidence type="ECO:0000259" key="1">
    <source>
        <dbReference type="Pfam" id="PF13683"/>
    </source>
</evidence>
<comment type="caution">
    <text evidence="2">The sequence shown here is derived from an EMBL/GenBank/DDBJ whole genome shotgun (WGS) entry which is preliminary data.</text>
</comment>
<sequence length="103" mass="12324">MSRPGKATDNPVNESLNGWIKEELIADFHIDKLRNEFDIARAFEQYVEYWNTQRPCYAIAYHMPRQYFDLYQQGKLKKENMFENKVLTTVPKFVTVKKQMAEK</sequence>
<evidence type="ECO:0000313" key="2">
    <source>
        <dbReference type="EMBL" id="PVX53344.1"/>
    </source>
</evidence>
<dbReference type="InterPro" id="IPR012337">
    <property type="entry name" value="RNaseH-like_sf"/>
</dbReference>